<dbReference type="EMBL" id="CADEHS020000012">
    <property type="protein sequence ID" value="CAG9947359.1"/>
    <property type="molecule type" value="Genomic_DNA"/>
</dbReference>
<accession>A0ACA9U3F1</accession>
<keyword evidence="2" id="KW-1185">Reference proteome</keyword>
<reference evidence="1" key="2">
    <citation type="submission" date="2021-10" db="EMBL/GenBank/DDBJ databases">
        <authorList>
            <person name="Piombo E."/>
        </authorList>
    </citation>
    <scope>NUCLEOTIDE SEQUENCE</scope>
</reference>
<comment type="caution">
    <text evidence="1">The sequence shown here is derived from an EMBL/GenBank/DDBJ whole genome shotgun (WGS) entry which is preliminary data.</text>
</comment>
<evidence type="ECO:0000313" key="1">
    <source>
        <dbReference type="EMBL" id="CAG9947359.1"/>
    </source>
</evidence>
<dbReference type="Proteomes" id="UP000836387">
    <property type="component" value="Unassembled WGS sequence"/>
</dbReference>
<evidence type="ECO:0000313" key="2">
    <source>
        <dbReference type="Proteomes" id="UP000836387"/>
    </source>
</evidence>
<reference evidence="1" key="1">
    <citation type="submission" date="2020-04" db="EMBL/GenBank/DDBJ databases">
        <authorList>
            <person name="Broberg M."/>
        </authorList>
    </citation>
    <scope>NUCLEOTIDE SEQUENCE</scope>
</reference>
<name>A0ACA9U3F1_BIOOC</name>
<sequence length="235" mass="25722">MAWSMDPVARVALSLCIRVALVEARDSRNQFTEFFATFNGWYYGEGKVAQQNYTSAPEIPEQHSWAWELVDCILGITSEAQKAEFALSATLLTVLPVRLAQIRPGLTDTGCLAIRRPLLALMLQFGVPSPNPITGTIDGRKVRKLGTSRPLKQLKSLGSFGMYRLCYKAIAVAPIVVFMPGLSETAVAGMNGPAPPNSLSGRPHFRLHISRGRAKTISKAVDHGQNDTFLLRPTN</sequence>
<proteinExistence type="predicted"/>
<organism evidence="1 2">
    <name type="scientific">Clonostachys rosea f. rosea IK726</name>
    <dbReference type="NCBI Taxonomy" id="1349383"/>
    <lineage>
        <taxon>Eukaryota</taxon>
        <taxon>Fungi</taxon>
        <taxon>Dikarya</taxon>
        <taxon>Ascomycota</taxon>
        <taxon>Pezizomycotina</taxon>
        <taxon>Sordariomycetes</taxon>
        <taxon>Hypocreomycetidae</taxon>
        <taxon>Hypocreales</taxon>
        <taxon>Bionectriaceae</taxon>
        <taxon>Clonostachys</taxon>
    </lineage>
</organism>
<protein>
    <submittedName>
        <fullName evidence="1">Uncharacterized protein</fullName>
    </submittedName>
</protein>
<gene>
    <name evidence="1" type="ORF">CRV2_00012528</name>
</gene>